<dbReference type="InParanoid" id="A0A7X0JWQ4"/>
<dbReference type="EMBL" id="JACHHT010000002">
    <property type="protein sequence ID" value="MBB6522821.1"/>
    <property type="molecule type" value="Genomic_DNA"/>
</dbReference>
<reference evidence="1 2" key="1">
    <citation type="submission" date="2020-08" db="EMBL/GenBank/DDBJ databases">
        <title>Genomic Encyclopedia of Type Strains, Phase IV (KMG-IV): sequencing the most valuable type-strain genomes for metagenomic binning, comparative biology and taxonomic classification.</title>
        <authorList>
            <person name="Goeker M."/>
        </authorList>
    </citation>
    <scope>NUCLEOTIDE SEQUENCE [LARGE SCALE GENOMIC DNA]</scope>
    <source>
        <strain evidence="1 2">DSM 22368</strain>
    </source>
</reference>
<accession>A0A7X0JWQ4</accession>
<dbReference type="AlphaFoldDB" id="A0A7X0JWQ4"/>
<evidence type="ECO:0000313" key="1">
    <source>
        <dbReference type="EMBL" id="MBB6522821.1"/>
    </source>
</evidence>
<name>A0A7X0JWQ4_9GAMM</name>
<proteinExistence type="predicted"/>
<dbReference type="Proteomes" id="UP000528457">
    <property type="component" value="Unassembled WGS sequence"/>
</dbReference>
<evidence type="ECO:0000313" key="2">
    <source>
        <dbReference type="Proteomes" id="UP000528457"/>
    </source>
</evidence>
<organism evidence="1 2">
    <name type="scientific">Pseudoteredinibacter isoporae</name>
    <dbReference type="NCBI Taxonomy" id="570281"/>
    <lineage>
        <taxon>Bacteria</taxon>
        <taxon>Pseudomonadati</taxon>
        <taxon>Pseudomonadota</taxon>
        <taxon>Gammaproteobacteria</taxon>
        <taxon>Cellvibrionales</taxon>
        <taxon>Cellvibrionaceae</taxon>
        <taxon>Pseudoteredinibacter</taxon>
    </lineage>
</organism>
<sequence>MSKVIAKRELLYSLKGESLKKKIKVLIHEPRDVSSEELGFAVHSGASVCKVEIVGLPEKFSDEVHGADSIQALSMASDVEGYLKYFQRKYDLYWGCGESYFDNEDSL</sequence>
<comment type="caution">
    <text evidence="1">The sequence shown here is derived from an EMBL/GenBank/DDBJ whole genome shotgun (WGS) entry which is preliminary data.</text>
</comment>
<keyword evidence="2" id="KW-1185">Reference proteome</keyword>
<gene>
    <name evidence="1" type="ORF">HNR48_003106</name>
</gene>
<protein>
    <submittedName>
        <fullName evidence="1">Uncharacterized protein</fullName>
    </submittedName>
</protein>
<dbReference type="RefSeq" id="WP_166845153.1">
    <property type="nucleotide sequence ID" value="NZ_JAAONY010000002.1"/>
</dbReference>